<accession>C7ZG72</accession>
<keyword evidence="4" id="KW-1185">Reference proteome</keyword>
<gene>
    <name evidence="3" type="ORF">NECHADRAFT_86716</name>
</gene>
<protein>
    <recommendedName>
        <fullName evidence="2">Heterokaryon incompatibility domain-containing protein</fullName>
    </recommendedName>
</protein>
<dbReference type="PANTHER" id="PTHR24148:SF64">
    <property type="entry name" value="HETEROKARYON INCOMPATIBILITY DOMAIN-CONTAINING PROTEIN"/>
    <property type="match status" value="1"/>
</dbReference>
<dbReference type="HOGENOM" id="CLU_004184_7_4_1"/>
<dbReference type="Pfam" id="PF26639">
    <property type="entry name" value="Het-6_barrel"/>
    <property type="match status" value="1"/>
</dbReference>
<sequence length="639" mass="71011">MSFLASNKAQFMHEKVSAGFNVVLITEESQVLARLDSQPQYAPIGTQGRTRPNHLRIPLSTLKMSSIYKPLERTEKQIRLFRVIKPAIKEDTLCCETKVLSLLPDNVDQYTAISYCWGAPEPTTPLMVDGKRLNVPINTEAVIRSAVDAEPNSLFWVDAASHVFVWLGHEDTRTVAAIRSIEAIITQCRAETQDLSRPKETIWYDNNYTYPDAGLPFACHWDALYCFFASPWFTRMWPIQEVCLAREARCYFGHHTIPWDRIALAARWMYHRKYWVAGKQRCRGIDCAAEVFDSSGQARGLCEHLQLCPYFDATDPRDLIFGLLGLIPDSSPGAEGQSLAIVPDYEAMSLKDVYEAATRVSIAEGSFTVLKRAAYLVPPANHSCPDTLRIDPFPSWVPRFDGSWDPKRGSHSAIVATKKPASQPVESGPAQPSDRSGVLRIPGVKVAMVVEVGVPLTFAVLQDPSATAKAMRCAWVIAKRKAPAKVHLKDTLSTFISTICAGRNGYYQVIDRDPTHEQEFATFMLNHGGLDSETDKILRGAITGKPVHSFLESLIETSMNRCYLIGNSGEQALGPLEAQAGDSIVILFGADVPFILRLSNGCWLSLGDAYVYGIMEGEFIQKLETQGILDKSRVEFLLA</sequence>
<dbReference type="EMBL" id="GG698924">
    <property type="protein sequence ID" value="EEU37030.1"/>
    <property type="molecule type" value="Genomic_DNA"/>
</dbReference>
<dbReference type="InterPro" id="IPR052895">
    <property type="entry name" value="HetReg/Transcr_Mod"/>
</dbReference>
<dbReference type="RefSeq" id="XP_003042743.1">
    <property type="nucleotide sequence ID" value="XM_003042697.1"/>
</dbReference>
<evidence type="ECO:0000256" key="1">
    <source>
        <dbReference type="SAM" id="MobiDB-lite"/>
    </source>
</evidence>
<dbReference type="AlphaFoldDB" id="C7ZG72"/>
<dbReference type="GeneID" id="9664859"/>
<dbReference type="Proteomes" id="UP000005206">
    <property type="component" value="Chromosome 11"/>
</dbReference>
<proteinExistence type="predicted"/>
<feature type="domain" description="Heterokaryon incompatibility" evidence="2">
    <location>
        <begin position="110"/>
        <end position="241"/>
    </location>
</feature>
<dbReference type="InterPro" id="IPR010730">
    <property type="entry name" value="HET"/>
</dbReference>
<feature type="region of interest" description="Disordered" evidence="1">
    <location>
        <begin position="417"/>
        <end position="436"/>
    </location>
</feature>
<dbReference type="eggNOG" id="ENOG502S2V9">
    <property type="taxonomic scope" value="Eukaryota"/>
</dbReference>
<dbReference type="OrthoDB" id="3553147at2759"/>
<dbReference type="VEuPathDB" id="FungiDB:NECHADRAFT_86716"/>
<dbReference type="Pfam" id="PF06985">
    <property type="entry name" value="HET"/>
    <property type="match status" value="1"/>
</dbReference>
<evidence type="ECO:0000313" key="4">
    <source>
        <dbReference type="Proteomes" id="UP000005206"/>
    </source>
</evidence>
<reference evidence="3 4" key="1">
    <citation type="journal article" date="2009" name="PLoS Genet.">
        <title>The genome of Nectria haematococca: contribution of supernumerary chromosomes to gene expansion.</title>
        <authorList>
            <person name="Coleman J.J."/>
            <person name="Rounsley S.D."/>
            <person name="Rodriguez-Carres M."/>
            <person name="Kuo A."/>
            <person name="Wasmann C.C."/>
            <person name="Grimwood J."/>
            <person name="Schmutz J."/>
            <person name="Taga M."/>
            <person name="White G.J."/>
            <person name="Zhou S."/>
            <person name="Schwartz D.C."/>
            <person name="Freitag M."/>
            <person name="Ma L.J."/>
            <person name="Danchin E.G."/>
            <person name="Henrissat B."/>
            <person name="Coutinho P.M."/>
            <person name="Nelson D.R."/>
            <person name="Straney D."/>
            <person name="Napoli C.A."/>
            <person name="Barker B.M."/>
            <person name="Gribskov M."/>
            <person name="Rep M."/>
            <person name="Kroken S."/>
            <person name="Molnar I."/>
            <person name="Rensing C."/>
            <person name="Kennell J.C."/>
            <person name="Zamora J."/>
            <person name="Farman M.L."/>
            <person name="Selker E.U."/>
            <person name="Salamov A."/>
            <person name="Shapiro H."/>
            <person name="Pangilinan J."/>
            <person name="Lindquist E."/>
            <person name="Lamers C."/>
            <person name="Grigoriev I.V."/>
            <person name="Geiser D.M."/>
            <person name="Covert S.F."/>
            <person name="Temporini E."/>
            <person name="Vanetten H.D."/>
        </authorList>
    </citation>
    <scope>NUCLEOTIDE SEQUENCE [LARGE SCALE GENOMIC DNA]</scope>
    <source>
        <strain evidence="4">ATCC MYA-4622 / CBS 123669 / FGSC 9596 / NRRL 45880 / 77-13-4</strain>
    </source>
</reference>
<dbReference type="KEGG" id="nhe:NECHADRAFT_86716"/>
<name>C7ZG72_FUSV7</name>
<dbReference type="OMA" id="FPSWALR"/>
<organism evidence="3 4">
    <name type="scientific">Fusarium vanettenii (strain ATCC MYA-4622 / CBS 123669 / FGSC 9596 / NRRL 45880 / 77-13-4)</name>
    <name type="common">Fusarium solani subsp. pisi</name>
    <dbReference type="NCBI Taxonomy" id="660122"/>
    <lineage>
        <taxon>Eukaryota</taxon>
        <taxon>Fungi</taxon>
        <taxon>Dikarya</taxon>
        <taxon>Ascomycota</taxon>
        <taxon>Pezizomycotina</taxon>
        <taxon>Sordariomycetes</taxon>
        <taxon>Hypocreomycetidae</taxon>
        <taxon>Hypocreales</taxon>
        <taxon>Nectriaceae</taxon>
        <taxon>Fusarium</taxon>
        <taxon>Fusarium solani species complex</taxon>
        <taxon>Fusarium vanettenii</taxon>
    </lineage>
</organism>
<dbReference type="InParanoid" id="C7ZG72"/>
<dbReference type="PANTHER" id="PTHR24148">
    <property type="entry name" value="ANKYRIN REPEAT DOMAIN-CONTAINING PROTEIN 39 HOMOLOG-RELATED"/>
    <property type="match status" value="1"/>
</dbReference>
<evidence type="ECO:0000313" key="3">
    <source>
        <dbReference type="EMBL" id="EEU37030.1"/>
    </source>
</evidence>
<evidence type="ECO:0000259" key="2">
    <source>
        <dbReference type="Pfam" id="PF06985"/>
    </source>
</evidence>